<evidence type="ECO:0000256" key="6">
    <source>
        <dbReference type="ARBA" id="ARBA00023242"/>
    </source>
</evidence>
<keyword evidence="5" id="KW-0233">DNA recombination</keyword>
<evidence type="ECO:0000256" key="1">
    <source>
        <dbReference type="ARBA" id="ARBA00004123"/>
    </source>
</evidence>
<feature type="coiled-coil region" evidence="8">
    <location>
        <begin position="96"/>
        <end position="132"/>
    </location>
</feature>
<comment type="subcellular location">
    <subcellularLocation>
        <location evidence="1">Nucleus</location>
    </subcellularLocation>
</comment>
<dbReference type="GO" id="GO:0000709">
    <property type="term" value="P:meiotic joint molecule formation"/>
    <property type="evidence" value="ECO:0007669"/>
    <property type="project" value="TreeGrafter"/>
</dbReference>
<keyword evidence="6" id="KW-0539">Nucleus</keyword>
<reference evidence="11 12" key="1">
    <citation type="journal article" date="2024" name="Nat. Commun.">
        <title>Phylogenomics reveals the evolutionary origins of lichenization in chlorophyte algae.</title>
        <authorList>
            <person name="Puginier C."/>
            <person name="Libourel C."/>
            <person name="Otte J."/>
            <person name="Skaloud P."/>
            <person name="Haon M."/>
            <person name="Grisel S."/>
            <person name="Petersen M."/>
            <person name="Berrin J.G."/>
            <person name="Delaux P.M."/>
            <person name="Dal Grande F."/>
            <person name="Keller J."/>
        </authorList>
    </citation>
    <scope>NUCLEOTIDE SEQUENCE [LARGE SCALE GENOMIC DNA]</scope>
    <source>
        <strain evidence="11 12">SAG 2036</strain>
    </source>
</reference>
<dbReference type="InterPro" id="IPR040661">
    <property type="entry name" value="LZ3wCH"/>
</dbReference>
<dbReference type="EMBL" id="JALJOQ010000035">
    <property type="protein sequence ID" value="KAK9806676.1"/>
    <property type="molecule type" value="Genomic_DNA"/>
</dbReference>
<evidence type="ECO:0000256" key="8">
    <source>
        <dbReference type="SAM" id="Coils"/>
    </source>
</evidence>
<name>A0AAW1PAZ9_9CHLO</name>
<evidence type="ECO:0000256" key="5">
    <source>
        <dbReference type="ARBA" id="ARBA00023172"/>
    </source>
</evidence>
<sequence length="217" mass="24407">MADDQVLAFVKQQNRPYNVQIITDNLAQFGVKKGQVQRAVDALAEAQKIICKEFGKVKIYMPPQDSADEVPKEELERRQQQVKALSQECLTTGDSIKQAQKELQALSSSLTAEQIEQQTAALQAQIAEQDAKLSSLKGSTRLVSVADRAAAEKALSANLLQWGKRKSIFKEIWDNIRENIDQNHKQLLEDMGVETDEQMNVDLPTLQRFISKRARKA</sequence>
<feature type="domain" description="Homologous-pairing protein 2 winged helix" evidence="9">
    <location>
        <begin position="4"/>
        <end position="61"/>
    </location>
</feature>
<gene>
    <name evidence="11" type="ORF">WJX73_007140</name>
</gene>
<dbReference type="InterPro" id="IPR010776">
    <property type="entry name" value="Hop2_WH_dom"/>
</dbReference>
<evidence type="ECO:0000256" key="3">
    <source>
        <dbReference type="ARBA" id="ARBA00016093"/>
    </source>
</evidence>
<comment type="caution">
    <text evidence="11">The sequence shown here is derived from an EMBL/GenBank/DDBJ whole genome shotgun (WGS) entry which is preliminary data.</text>
</comment>
<dbReference type="AlphaFoldDB" id="A0AAW1PAZ9"/>
<dbReference type="GO" id="GO:0000794">
    <property type="term" value="C:condensed nuclear chromosome"/>
    <property type="evidence" value="ECO:0007669"/>
    <property type="project" value="TreeGrafter"/>
</dbReference>
<dbReference type="Pfam" id="PF07106">
    <property type="entry name" value="WHD_TBPIP"/>
    <property type="match status" value="1"/>
</dbReference>
<dbReference type="Gene3D" id="1.10.10.10">
    <property type="entry name" value="Winged helix-like DNA-binding domain superfamily/Winged helix DNA-binding domain"/>
    <property type="match status" value="1"/>
</dbReference>
<proteinExistence type="inferred from homology"/>
<evidence type="ECO:0000259" key="10">
    <source>
        <dbReference type="Pfam" id="PF18517"/>
    </source>
</evidence>
<evidence type="ECO:0000256" key="4">
    <source>
        <dbReference type="ARBA" id="ARBA00023054"/>
    </source>
</evidence>
<dbReference type="PANTHER" id="PTHR15938">
    <property type="entry name" value="TBP-1 INTERACTING PROTEIN"/>
    <property type="match status" value="1"/>
</dbReference>
<dbReference type="GO" id="GO:0010774">
    <property type="term" value="P:meiotic strand invasion involved in reciprocal meiotic recombination"/>
    <property type="evidence" value="ECO:0007669"/>
    <property type="project" value="TreeGrafter"/>
</dbReference>
<comment type="similarity">
    <text evidence="2">Belongs to the HOP2 family.</text>
</comment>
<organism evidence="11 12">
    <name type="scientific">Symbiochloris irregularis</name>
    <dbReference type="NCBI Taxonomy" id="706552"/>
    <lineage>
        <taxon>Eukaryota</taxon>
        <taxon>Viridiplantae</taxon>
        <taxon>Chlorophyta</taxon>
        <taxon>core chlorophytes</taxon>
        <taxon>Trebouxiophyceae</taxon>
        <taxon>Trebouxiales</taxon>
        <taxon>Trebouxiaceae</taxon>
        <taxon>Symbiochloris</taxon>
    </lineage>
</organism>
<keyword evidence="12" id="KW-1185">Reference proteome</keyword>
<dbReference type="GO" id="GO:0120231">
    <property type="term" value="C:DNA recombinase auxiliary factor complex"/>
    <property type="evidence" value="ECO:0007669"/>
    <property type="project" value="TreeGrafter"/>
</dbReference>
<keyword evidence="4 8" id="KW-0175">Coiled coil</keyword>
<dbReference type="GO" id="GO:0120230">
    <property type="term" value="F:recombinase activator activity"/>
    <property type="evidence" value="ECO:0007669"/>
    <property type="project" value="TreeGrafter"/>
</dbReference>
<dbReference type="GO" id="GO:0007129">
    <property type="term" value="P:homologous chromosome pairing at meiosis"/>
    <property type="evidence" value="ECO:0007669"/>
    <property type="project" value="TreeGrafter"/>
</dbReference>
<evidence type="ECO:0000313" key="12">
    <source>
        <dbReference type="Proteomes" id="UP001465755"/>
    </source>
</evidence>
<evidence type="ECO:0000256" key="2">
    <source>
        <dbReference type="ARBA" id="ARBA00007922"/>
    </source>
</evidence>
<dbReference type="Proteomes" id="UP001465755">
    <property type="component" value="Unassembled WGS sequence"/>
</dbReference>
<dbReference type="GO" id="GO:0003690">
    <property type="term" value="F:double-stranded DNA binding"/>
    <property type="evidence" value="ECO:0007669"/>
    <property type="project" value="TreeGrafter"/>
</dbReference>
<evidence type="ECO:0000313" key="11">
    <source>
        <dbReference type="EMBL" id="KAK9806676.1"/>
    </source>
</evidence>
<dbReference type="SUPFAM" id="SSF144284">
    <property type="entry name" value="Sec2 N-terminal region"/>
    <property type="match status" value="1"/>
</dbReference>
<dbReference type="Pfam" id="PF18517">
    <property type="entry name" value="LZ3wCH"/>
    <property type="match status" value="1"/>
</dbReference>
<evidence type="ECO:0000256" key="7">
    <source>
        <dbReference type="ARBA" id="ARBA00023254"/>
    </source>
</evidence>
<dbReference type="InterPro" id="IPR036388">
    <property type="entry name" value="WH-like_DNA-bd_sf"/>
</dbReference>
<dbReference type="PANTHER" id="PTHR15938:SF0">
    <property type="entry name" value="HOMOLOGOUS-PAIRING PROTEIN 2 HOMOLOG"/>
    <property type="match status" value="1"/>
</dbReference>
<protein>
    <recommendedName>
        <fullName evidence="3">Homologous-pairing protein 2 homolog</fullName>
    </recommendedName>
</protein>
<feature type="domain" description="Leucine zipper with capping helix" evidence="10">
    <location>
        <begin position="143"/>
        <end position="198"/>
    </location>
</feature>
<keyword evidence="7" id="KW-0469">Meiosis</keyword>
<accession>A0AAW1PAZ9</accession>
<evidence type="ECO:0000259" key="9">
    <source>
        <dbReference type="Pfam" id="PF07106"/>
    </source>
</evidence>